<dbReference type="GeneID" id="2866198"/>
<keyword evidence="5" id="KW-0813">Transport</keyword>
<comment type="function">
    <text evidence="1">Core subunit of the mitochondrial membrane respiratory chain NADH dehydrogenase (Complex I) that is believed to belong to the minimal assembly required for catalysis. Complex I functions in the transfer of electrons from NADH to the respiratory chain. The immediate electron acceptor for the enzyme is believed to be ubiquinone.</text>
</comment>
<dbReference type="PANTHER" id="PTHR11432">
    <property type="entry name" value="NADH DEHYDROGENASE SUBUNIT 1"/>
    <property type="match status" value="1"/>
</dbReference>
<evidence type="ECO:0000256" key="11">
    <source>
        <dbReference type="RuleBase" id="RU000473"/>
    </source>
</evidence>
<dbReference type="EC" id="7.1.1.2" evidence="11"/>
<evidence type="ECO:0000256" key="9">
    <source>
        <dbReference type="ARBA" id="ARBA00023136"/>
    </source>
</evidence>
<dbReference type="RefSeq" id="YP_044785.1">
    <property type="nucleotide sequence ID" value="NC_005963.1"/>
</dbReference>
<evidence type="ECO:0000256" key="4">
    <source>
        <dbReference type="ARBA" id="ARBA00021009"/>
    </source>
</evidence>
<evidence type="ECO:0000256" key="7">
    <source>
        <dbReference type="ARBA" id="ARBA00022989"/>
    </source>
</evidence>
<reference evidence="13" key="1">
    <citation type="submission" date="2003-06" db="EMBL/GenBank/DDBJ databases">
        <title>organization of mitochondrial genome for amblyomma tick.</title>
        <authorList>
            <person name="Fukunaga M."/>
        </authorList>
    </citation>
    <scope>NUCLEOTIDE SEQUENCE</scope>
    <source>
        <strain evidence="13">SB1</strain>
    </source>
</reference>
<keyword evidence="9 12" id="KW-0472">Membrane</keyword>
<keyword evidence="7 12" id="KW-1133">Transmembrane helix</keyword>
<comment type="similarity">
    <text evidence="3 10">Belongs to the complex I subunit 1 family.</text>
</comment>
<feature type="transmembrane region" description="Helical" evidence="12">
    <location>
        <begin position="175"/>
        <end position="192"/>
    </location>
</feature>
<feature type="transmembrane region" description="Helical" evidence="12">
    <location>
        <begin position="284"/>
        <end position="311"/>
    </location>
</feature>
<feature type="transmembrane region" description="Helical" evidence="12">
    <location>
        <begin position="98"/>
        <end position="119"/>
    </location>
</feature>
<geneLocation type="mitochondrion" evidence="13"/>
<dbReference type="GO" id="GO:0003954">
    <property type="term" value="F:NADH dehydrogenase activity"/>
    <property type="evidence" value="ECO:0007669"/>
    <property type="project" value="TreeGrafter"/>
</dbReference>
<protein>
    <recommendedName>
        <fullName evidence="4 11">NADH-ubiquinone oxidoreductase chain 1</fullName>
        <ecNumber evidence="11">7.1.1.2</ecNumber>
    </recommendedName>
</protein>
<dbReference type="GO" id="GO:0005743">
    <property type="term" value="C:mitochondrial inner membrane"/>
    <property type="evidence" value="ECO:0007669"/>
    <property type="project" value="UniProtKB-SubCell"/>
</dbReference>
<gene>
    <name evidence="13" type="primary">ND1</name>
</gene>
<dbReference type="PANTHER" id="PTHR11432:SF3">
    <property type="entry name" value="NADH-UBIQUINONE OXIDOREDUCTASE CHAIN 1"/>
    <property type="match status" value="1"/>
</dbReference>
<feature type="transmembrane region" description="Helical" evidence="12">
    <location>
        <begin position="6"/>
        <end position="24"/>
    </location>
</feature>
<keyword evidence="11 13" id="KW-0496">Mitochondrion</keyword>
<dbReference type="PROSITE" id="PS00667">
    <property type="entry name" value="COMPLEX1_ND1_1"/>
    <property type="match status" value="1"/>
</dbReference>
<dbReference type="InterPro" id="IPR018086">
    <property type="entry name" value="NADH_UbQ_OxRdtase_su1_CS"/>
</dbReference>
<dbReference type="PROSITE" id="PS00668">
    <property type="entry name" value="COMPLEX1_ND1_2"/>
    <property type="match status" value="1"/>
</dbReference>
<keyword evidence="10" id="KW-0520">NAD</keyword>
<comment type="catalytic activity">
    <reaction evidence="11">
        <text>a ubiquinone + NADH + 5 H(+)(in) = a ubiquinol + NAD(+) + 4 H(+)(out)</text>
        <dbReference type="Rhea" id="RHEA:29091"/>
        <dbReference type="Rhea" id="RHEA-COMP:9565"/>
        <dbReference type="Rhea" id="RHEA-COMP:9566"/>
        <dbReference type="ChEBI" id="CHEBI:15378"/>
        <dbReference type="ChEBI" id="CHEBI:16389"/>
        <dbReference type="ChEBI" id="CHEBI:17976"/>
        <dbReference type="ChEBI" id="CHEBI:57540"/>
        <dbReference type="ChEBI" id="CHEBI:57945"/>
        <dbReference type="EC" id="7.1.1.2"/>
    </reaction>
</comment>
<name>Q6I7M5_9ACAR</name>
<comment type="subcellular location">
    <subcellularLocation>
        <location evidence="10">Mitochondrion inner membrane</location>
        <topology evidence="10">Multi-pass membrane protein</topology>
    </subcellularLocation>
    <subcellularLocation>
        <location evidence="2">Mitochondrion membrane</location>
        <topology evidence="2">Multi-pass membrane protein</topology>
    </subcellularLocation>
</comment>
<organism evidence="13">
    <name type="scientific">Amblyomma triguttatum</name>
    <name type="common">ornate kangaroo tick</name>
    <dbReference type="NCBI Taxonomy" id="65637"/>
    <lineage>
        <taxon>Eukaryota</taxon>
        <taxon>Metazoa</taxon>
        <taxon>Ecdysozoa</taxon>
        <taxon>Arthropoda</taxon>
        <taxon>Chelicerata</taxon>
        <taxon>Arachnida</taxon>
        <taxon>Acari</taxon>
        <taxon>Parasitiformes</taxon>
        <taxon>Ixodida</taxon>
        <taxon>Ixodoidea</taxon>
        <taxon>Ixodidae</taxon>
        <taxon>Amblyomminae</taxon>
        <taxon>Amblyomma</taxon>
    </lineage>
</organism>
<evidence type="ECO:0000256" key="1">
    <source>
        <dbReference type="ARBA" id="ARBA00003257"/>
    </source>
</evidence>
<evidence type="ECO:0000256" key="10">
    <source>
        <dbReference type="RuleBase" id="RU000471"/>
    </source>
</evidence>
<dbReference type="Pfam" id="PF00146">
    <property type="entry name" value="NADHdh"/>
    <property type="match status" value="1"/>
</dbReference>
<feature type="transmembrane region" description="Helical" evidence="12">
    <location>
        <begin position="65"/>
        <end position="92"/>
    </location>
</feature>
<accession>Q6I7M5</accession>
<dbReference type="EMBL" id="AB113317">
    <property type="protein sequence ID" value="BAD24958.1"/>
    <property type="molecule type" value="Genomic_DNA"/>
</dbReference>
<evidence type="ECO:0000256" key="5">
    <source>
        <dbReference type="ARBA" id="ARBA00022448"/>
    </source>
</evidence>
<evidence type="ECO:0000313" key="13">
    <source>
        <dbReference type="EMBL" id="BAD24958.1"/>
    </source>
</evidence>
<feature type="transmembrane region" description="Helical" evidence="12">
    <location>
        <begin position="213"/>
        <end position="235"/>
    </location>
</feature>
<dbReference type="InterPro" id="IPR001694">
    <property type="entry name" value="NADH_UbQ_OxRdtase_su1/FPO"/>
</dbReference>
<evidence type="ECO:0000256" key="3">
    <source>
        <dbReference type="ARBA" id="ARBA00010535"/>
    </source>
</evidence>
<keyword evidence="6 10" id="KW-0812">Transmembrane</keyword>
<dbReference type="CTD" id="4535"/>
<dbReference type="GO" id="GO:0009060">
    <property type="term" value="P:aerobic respiration"/>
    <property type="evidence" value="ECO:0007669"/>
    <property type="project" value="TreeGrafter"/>
</dbReference>
<dbReference type="AlphaFoldDB" id="Q6I7M5"/>
<feature type="transmembrane region" description="Helical" evidence="12">
    <location>
        <begin position="241"/>
        <end position="264"/>
    </location>
</feature>
<dbReference type="GO" id="GO:0008137">
    <property type="term" value="F:NADH dehydrogenase (ubiquinone) activity"/>
    <property type="evidence" value="ECO:0007669"/>
    <property type="project" value="UniProtKB-EC"/>
</dbReference>
<evidence type="ECO:0000256" key="12">
    <source>
        <dbReference type="SAM" id="Phobius"/>
    </source>
</evidence>
<evidence type="ECO:0000256" key="2">
    <source>
        <dbReference type="ARBA" id="ARBA00004225"/>
    </source>
</evidence>
<proteinExistence type="inferred from homology"/>
<keyword evidence="8 11" id="KW-0830">Ubiquinone</keyword>
<evidence type="ECO:0000256" key="8">
    <source>
        <dbReference type="ARBA" id="ARBA00023075"/>
    </source>
</evidence>
<sequence>MMNLIMFLFLIIMILLSIAFFTLLERKIMGYSQIRKGPNKTSISGILQPISDAFKLFSKEMNFMFYMNMIIYMISPILSISMMLLMWMIFFFKNGTMMMNLTLIFFLCISSMSSYSILMGGWASNSKYSLIGAYRGFAQIISYEVSMAMLLIGLSMFCESFSINNFILIQENFQFVFPFLVIFVMWMIILLAESNRTPFDFSEGESELVSGFNIEYGSWLFALIFMSEYGMMIVMSMLTSYMFFSMLLINNFITLMIMSFFIIIRSTFARFRYDKLMMMAWKTLLPMIIFFLFVSMFMFQMILHFFCINFWNLNPKSNCNNENVSCFKFTLFK</sequence>
<evidence type="ECO:0000256" key="6">
    <source>
        <dbReference type="ARBA" id="ARBA00022692"/>
    </source>
</evidence>
<feature type="transmembrane region" description="Helical" evidence="12">
    <location>
        <begin position="140"/>
        <end position="163"/>
    </location>
</feature>